<feature type="domain" description="FAD-binding PCMH-type" evidence="18">
    <location>
        <begin position="1609"/>
        <end position="1790"/>
    </location>
</feature>
<gene>
    <name evidence="19" type="ORF">ACMD2_03383</name>
</gene>
<dbReference type="SUPFAM" id="SSF47741">
    <property type="entry name" value="CO dehydrogenase ISP C-domain like"/>
    <property type="match status" value="3"/>
</dbReference>
<dbReference type="SUPFAM" id="SSF54665">
    <property type="entry name" value="CO dehydrogenase molybdoprotein N-domain-like"/>
    <property type="match status" value="3"/>
</dbReference>
<evidence type="ECO:0000256" key="13">
    <source>
        <dbReference type="ARBA" id="ARBA00023027"/>
    </source>
</evidence>
<evidence type="ECO:0000256" key="4">
    <source>
        <dbReference type="ARBA" id="ARBA00022505"/>
    </source>
</evidence>
<dbReference type="InterPro" id="IPR005107">
    <property type="entry name" value="CO_DH_flav_C"/>
</dbReference>
<feature type="domain" description="2Fe-2S ferredoxin-type" evidence="17">
    <location>
        <begin position="1379"/>
        <end position="1466"/>
    </location>
</feature>
<evidence type="ECO:0000256" key="11">
    <source>
        <dbReference type="ARBA" id="ARBA00023004"/>
    </source>
</evidence>
<reference evidence="19 20" key="1">
    <citation type="journal article" date="2016" name="DNA Res.">
        <title>The draft genome of MD-2 pineapple using hybrid error correction of long reads.</title>
        <authorList>
            <person name="Redwan R.M."/>
            <person name="Saidin A."/>
            <person name="Kumar S.V."/>
        </authorList>
    </citation>
    <scope>NUCLEOTIDE SEQUENCE [LARGE SCALE GENOMIC DNA]</scope>
    <source>
        <strain evidence="20">cv. MD2</strain>
        <tissue evidence="19">Leaf</tissue>
    </source>
</reference>
<dbReference type="Gene3D" id="3.90.1170.50">
    <property type="entry name" value="Aldehyde oxidase/xanthine dehydrogenase, a/b hammerhead"/>
    <property type="match status" value="3"/>
</dbReference>
<comment type="cofactor">
    <cofactor evidence="2">
        <name>FAD</name>
        <dbReference type="ChEBI" id="CHEBI:57692"/>
    </cofactor>
</comment>
<dbReference type="Gene3D" id="3.30.365.10">
    <property type="entry name" value="Aldehyde oxidase/xanthine dehydrogenase, molybdopterin binding domain"/>
    <property type="match status" value="12"/>
</dbReference>
<dbReference type="SMART" id="SM01008">
    <property type="entry name" value="Ald_Xan_dh_C"/>
    <property type="match status" value="3"/>
</dbReference>
<dbReference type="Pfam" id="PF00111">
    <property type="entry name" value="Fer2"/>
    <property type="match status" value="3"/>
</dbReference>
<dbReference type="STRING" id="4615.A0A199UUH6"/>
<evidence type="ECO:0000259" key="17">
    <source>
        <dbReference type="PROSITE" id="PS51085"/>
    </source>
</evidence>
<keyword evidence="13" id="KW-0520">NAD</keyword>
<evidence type="ECO:0000256" key="6">
    <source>
        <dbReference type="ARBA" id="ARBA00022714"/>
    </source>
</evidence>
<dbReference type="InterPro" id="IPR006058">
    <property type="entry name" value="2Fe2S_fd_BS"/>
</dbReference>
<dbReference type="GO" id="GO:0071949">
    <property type="term" value="F:FAD binding"/>
    <property type="evidence" value="ECO:0007669"/>
    <property type="project" value="InterPro"/>
</dbReference>
<evidence type="ECO:0000256" key="2">
    <source>
        <dbReference type="ARBA" id="ARBA00001974"/>
    </source>
</evidence>
<comment type="cofactor">
    <cofactor evidence="1">
        <name>Mo-molybdopterin</name>
        <dbReference type="ChEBI" id="CHEBI:71302"/>
    </cofactor>
</comment>
<dbReference type="InterPro" id="IPR046867">
    <property type="entry name" value="AldOxase/xan_DH_MoCoBD2"/>
</dbReference>
<dbReference type="InterPro" id="IPR002888">
    <property type="entry name" value="2Fe-2S-bd"/>
</dbReference>
<dbReference type="Pfam" id="PF03450">
    <property type="entry name" value="CO_deh_flav_C"/>
    <property type="match status" value="3"/>
</dbReference>
<evidence type="ECO:0000256" key="9">
    <source>
        <dbReference type="ARBA" id="ARBA00022865"/>
    </source>
</evidence>
<evidence type="ECO:0000256" key="10">
    <source>
        <dbReference type="ARBA" id="ARBA00023002"/>
    </source>
</evidence>
<dbReference type="SMART" id="SM01092">
    <property type="entry name" value="CO_deh_flav_C"/>
    <property type="match status" value="3"/>
</dbReference>
<dbReference type="Pfam" id="PF00941">
    <property type="entry name" value="FAD_binding_5"/>
    <property type="match status" value="3"/>
</dbReference>
<evidence type="ECO:0000256" key="12">
    <source>
        <dbReference type="ARBA" id="ARBA00023014"/>
    </source>
</evidence>
<dbReference type="InterPro" id="IPR016208">
    <property type="entry name" value="Ald_Oxase/xanthine_DH-like"/>
</dbReference>
<keyword evidence="9" id="KW-0937">Abscisic acid biosynthesis</keyword>
<keyword evidence="12" id="KW-0411">Iron-sulfur</keyword>
<dbReference type="InterPro" id="IPR036318">
    <property type="entry name" value="FAD-bd_PCMH-like_sf"/>
</dbReference>
<dbReference type="InterPro" id="IPR002346">
    <property type="entry name" value="Mopterin_DH_FAD-bd"/>
</dbReference>
<comment type="cofactor">
    <cofactor evidence="15">
        <name>[2Fe-2S] cluster</name>
        <dbReference type="ChEBI" id="CHEBI:190135"/>
    </cofactor>
</comment>
<feature type="domain" description="2Fe-2S ferredoxin-type" evidence="17">
    <location>
        <begin position="2784"/>
        <end position="2874"/>
    </location>
</feature>
<dbReference type="InterPro" id="IPR037165">
    <property type="entry name" value="AldOxase/xan_DH_Mopterin-bd_sf"/>
</dbReference>
<dbReference type="FunFam" id="3.10.20.30:FF:000012">
    <property type="entry name" value="Xanthine dehydrogenase/oxidase"/>
    <property type="match status" value="3"/>
</dbReference>
<evidence type="ECO:0000256" key="5">
    <source>
        <dbReference type="ARBA" id="ARBA00022630"/>
    </source>
</evidence>
<protein>
    <submittedName>
        <fullName evidence="19">Indole-3-acetaldehyde oxidase</fullName>
    </submittedName>
</protein>
<dbReference type="InterPro" id="IPR016166">
    <property type="entry name" value="FAD-bd_PCMH"/>
</dbReference>
<dbReference type="InterPro" id="IPR036010">
    <property type="entry name" value="2Fe-2S_ferredoxin-like_sf"/>
</dbReference>
<dbReference type="PROSITE" id="PS00197">
    <property type="entry name" value="2FE2S_FER_1"/>
    <property type="match status" value="3"/>
</dbReference>
<comment type="subunit">
    <text evidence="16">Aldehyde oxidases (AO) are homodimers and heterodimers of AO subunits.</text>
</comment>
<dbReference type="InterPro" id="IPR036884">
    <property type="entry name" value="2Fe-2S-bd_dom_sf"/>
</dbReference>
<dbReference type="EMBL" id="LSRQ01004999">
    <property type="protein sequence ID" value="OAY68295.1"/>
    <property type="molecule type" value="Genomic_DNA"/>
</dbReference>
<evidence type="ECO:0000313" key="19">
    <source>
        <dbReference type="EMBL" id="OAY68295.1"/>
    </source>
</evidence>
<dbReference type="SUPFAM" id="SSF56176">
    <property type="entry name" value="FAD-binding/transporter-associated domain-like"/>
    <property type="match status" value="3"/>
</dbReference>
<dbReference type="InterPro" id="IPR000674">
    <property type="entry name" value="Ald_Oxase/Xan_DH_a/b"/>
</dbReference>
<dbReference type="InterPro" id="IPR036683">
    <property type="entry name" value="CO_DH_flav_C_dom_sf"/>
</dbReference>
<dbReference type="Gene3D" id="3.30.390.50">
    <property type="entry name" value="CO dehydrogenase flavoprotein, C-terminal domain"/>
    <property type="match status" value="3"/>
</dbReference>
<feature type="domain" description="FAD-binding PCMH-type" evidence="18">
    <location>
        <begin position="3017"/>
        <end position="3197"/>
    </location>
</feature>
<dbReference type="SUPFAM" id="SSF54292">
    <property type="entry name" value="2Fe-2S ferredoxin-like"/>
    <property type="match status" value="3"/>
</dbReference>
<dbReference type="Pfam" id="PF20256">
    <property type="entry name" value="MoCoBD_2"/>
    <property type="match status" value="3"/>
</dbReference>
<sequence length="4244" mass="463652">MGRRVERLVFAINGERYEVSGVDPSTTLLEFIRTRTPYRGPKLGCGEGGCGACVVLLSKYDPIADLVEEFSASSCLTLLCSINFYSITTTEGLGNVKDGFHSIHQRMAGFHASQCGFCTPGMCMSLFSALVNADKKTDRPEPPDGFSKLTVSEAARAIQGNLCRCTGYRPILDACKSFATDVDLEDLGLNSFWKKGDKDLKTTKLPRYSSGGVCTFPEFLKTEIRSSSGVSNEAKLTSIEKGWYRPDSVEELYKLLNSNAFDERKVKLVVGNTSSGVYKDTDLYDKYIDLQAIPELSVIKKDNIGIEFGAAMTISRAIEVLREENNGAVIFKKIADHMNKVASPFVRNTASLGGNIMMAQRSEFASDIVTILLAAGSTVCIQTSSERVTLTLEEFLVRPPFDYKTLLLSIFIPSWSIAGTDLLFETYRAAPRPIGNAVAYLNCAFLAQISQCKESDGFVLDKIQLAFGAYGTQHATRARKVEEFLVGRAVTASVLLEAFGLLRETVVASKGTSHPEYRTSLAVSFLFSFLCPLAKELTEPRKTVLSNGDSAKYSDGGVNNCENNMTSNIVNLDHDDLHFSSQQEVEFGKGYLPVGEPTKKAGAEIQASGEAVYVDDIPAPKDCLYGAFIYSTRALAHVRGIKFNNSLASEKIVSVFTAKDIPSGGENIGSIFMFGSERLFADLLTEYAGEPLGILTVSFQIAETQRFANIAAKQAIVDYDMENLEPPILTVEDAIRRESYFQIPPPLNPKPVGDFSKGMAEADRTIQSGEVNLGSQYYFYMETQTALALPDEDNCMVVYCSTQYTELTQSVIAKCLGIPFHNVRVITRRVGGGFGGKTSKAITVAAACALAAYKLRRPVRMYMDRKTDMIMVGARHPMKVKYSVGFKSEGKLTALHIDLRINAGISEDFSPLLPKCIISSLKGYNWGAFSCDVKLCKTNLISKSAMRAPGHLQGSYIAEAIIEHVASILSLDANYIRRKNLHTFESLTLYYQGNFGEASSYSLPSVFDELVLSPTYQQHVEMIKNFNCANKWKKRGISCMPTVYEVTLRPTPGKVSVLNDGSVVVEVGGIEIGQGLWTKVKQMAAFGLGKLWEDGSMNLLEKVRVVQADTISLIQGGLTAGSTTSESSCEAVRLSCGILVERLMPLKERLQELGGSVSWGTLIAQASMESVNLSASTYWIPDRTFKSYLNYGAALSEVEIDLLTGATTILRSDILYDCGKSLNPAVDVGQVEGAFVQGIGFFVNEEHLSNSDGVVLTDGTWTYKPPTVDTIPKQLNVEFFNSGHHQKRVLSSKASGEPPLVLAASVHCAIRQAIRAARKVHVSTTGSENSPSIFELAVPATMPVVKELCGLDNVDKYLESISARRSEEEEEEEMGRRVERLVFAINGERYEVSGVDPSTTLLEFIRTRTRYRGPKLGCGEGGCGACVVLLSKYDPTTDQVEEFSASSCLTLLCSINFYSVTTTEGLGNAKDGFHSIHQRMAGFHASQCGFCTPGMCMSLFSAVVNADKKTDRPEPPNGFSKLTVSEAAKAIQGNLCRCTGYRPILDACKSFAADVDLEDLGLNTFWKKGDKDLKTTKLPSYSSGRVCTFPEFLKTEIQSSSSVLNGTTLTSVEEGWYRPDSIEELYKLLNSNAFDERKVKLVVGNTGSGVYKDMDLYDKYVDLRAIPELSVIKKDNKGIEFGAAVTISRAIEVLREENDGAAVFKKIADHMNKVASPFVRNTASLGGNIMMAQRSEFASDIGTILLAAGSTICIQTPSERLTLTLEEFLERPPFDCKTILLSIFIPSWKLPLVLSANAVAYLNSAFLAQISPCKESGAFILDKVQLAFGAYGTQHAIRARKVEEFLVGKAVTASVLLEAFGLLRETVVASKGTSHPEYRTSLSVSFLFSFLHPLAKDLTEPGKTLISNSDTAKYPHGCLNGYENNMALNHVYHDDSDLHFSSQQEVEFSKDYFPVGAPTNKAGADIQASGEAVYVDDIPAPKDCLYGAFIYSTRPLAHVRGINFNNSLAAQKIVSVLTVKDIPSGGQNIGVSFVFGTEPLFADSLTEYAGQPLGILIAETQRYANMAAKQATVDYGMENLEPPILTVEDAIKRQSYFQIPPPFDPKSIGDFSKGMAEADQTIQSGEVNLGSQYYFYMETQTALALPDEDNCLVVYSSSQCPELTQSVIAKCLGIPFHNVRVITRRVGGGFGGKAFKAIAVATACALAAHKLRRPVRMYVDRKTDMIMAAGRHPMNVKYSVGFKSDGKLTALHIDLRINAGISEDVSPLIPGAVVGALKKYNWGAFSCDVKVCKTNLPSKSAMRAPGDLQGSYIAEAIIEHVASVLSLDTNYVRRKNLHTFESIMLYCEGNFGEASSYSLPSMFDKLALSPTYQQRVEMIKNFNSANKWKKRGISCVPSIYQVRLRPTPGKVSVLNDGSVVVEVGGIEIGQGLWTKVKQMAAFGLGKLWEDGGVNLLEKVRVVQADTLSLIQGGVTGGSTTSESSCEAVSLSCDILVERLKPIKDRLQEQAGFVSWGALIAQATMENINLSASEFWTPDQTSSSYLNYGAAISEVEIDLLTGATTVLRSDISYDCGKSLNPAVDVGQVEGAFVQGIGFFVNEEHLSNSDGLVVTDGTWTYKPPTVDTIPRELNVELFSSGYHQKHLLSSKASGEPPLLLAASVHCAIREAVRAARKEHFSITGSEKSSSVFELPVPATMPVVKEMCGLDNIEKYLESISAHQSVKRVRGIGICACSSPAPYHRCCCVRGGVVRVALFGLGYSHGRGGEGGEEEEEEEERGWAMMGKLVFAVNGERREVSEAEVPEPSITLLEFLRTRTRFKGAKLGCGEGGCGACAVLLSTYDPVTDQVNDFTVSSCLTLLCSINLCSITTTEGLGNSKDGFHSIHRRLSGFHASQCGFCTPGMCMSLLSSLVNADKTNRPDPPEGFSKLLVSEAEKAVLGNLCRCTGYRPILDTCKSFAADVDLEDLGLNSFWKRGGKNANADKLPYYKRGGICTFPEFLKSEVKSFSAYSNVAEISSFGGGYWCRPKSIKELYKLLDSEEFSKSHVKMVVGNTASGVYKELDLFDKYIDLREIPELTMIKNNHEGLEIGAAVSISRTVEALREENQSLVFSKIADHMEKVASQFVRNTASVGGNLVMAHRNHFPSDIATILLAADSTVCLQLSSERLSLTLEEFLEMPPCDHKTLLVSIYIPSWISRTDLLFETYRAAPRPLGNALAYLNSAFLAETSLDKESGDVVIENLRLAFGAYGCPHAIRARKVEKFLLGKAIRSSVLLEGIRLLRETIIPEQGTPHAAYRISLAVAFLFSFLHPVTAGLEKPMKNNRNVLENVSVSAECPNGSLNGHANITLDSASEHGNHCNRMLSSSEQIMELNKVYHPVGEPTKKAGAEIQASGEAVYVDDIPSPNDCLYGAFVYSTRPFAHVKSIQFHSSLAQQKIIKIVSIDDIPKGGSNIGASSMFGSDPLFADSLTEYAGQPLSVVIAETQRFANLAAKHAVVAYSTENLEPPILSVEDAVKKSSYFEVPSFVYPKEVGDYSKGMAEADHTILSAKVTLGSQYYFYMETQTALAIPDEDNCMVVYSSSQCPETAQGVIAKCLGIPFHNVRVITRRVGGGFGGKALRSLPVATACALAAYKLRRPVRMYLDRKTDMIMVGGRHPMKVYYSVGFKSDGKITALHIDLLINAGRTKDVSPIMPHNIIEALKKYNWGSLSFDVKVCKTNTPTRSAMRAPGEVQGSYIAEAVIEHVASALGVEPNSIRQKNLHTFESLKLFYEGCEDEALEYTLPTIFDKLAFSSSYRHRVEMIKRFNSSNQWKKRGISCVPIVHKVILRPTPGKVSVLNDGSIVVEVGGIELGQGLWTKVKQMAAFALGKLLGEQNQSLLERIRVVQADTLSLIQGGWTAGSTTSESSCEAVRVSCNVLVERLKSLKERLEIQQGTVSWDSLIMQANLESVNLSATAYWVPDGSSASYLNFGAAVSEVEVDLLTGTTTILRSDLTYDCGQSLNPAVDLGQVEGAFVQGIGFFMYEEYLSNSDGLVVSDGTWTYKVPTVDTIPKQFNVELINSGYHKRRVLSSKASGEPPLLLAASVHCATREAIRAARAQLLSLIGSEESPLAFDLAVPATMPVVKELCGLKNVDKYLAYACSKTESRKKREKQRQEKEKVVEKKTFEWCPNEHLRNKAYPRPKTSSRPYPSYLYLSSSSYLSLPLLRLLLILQILPSFPRAFSSFPFCPLACPLFLSLLDPPQ</sequence>
<evidence type="ECO:0000256" key="15">
    <source>
        <dbReference type="ARBA" id="ARBA00034078"/>
    </source>
</evidence>
<dbReference type="FunFam" id="1.10.150.120:FF:000006">
    <property type="entry name" value="Aldehyde oxidase"/>
    <property type="match status" value="3"/>
</dbReference>
<feature type="domain" description="FAD-binding PCMH-type" evidence="18">
    <location>
        <begin position="236"/>
        <end position="417"/>
    </location>
</feature>
<dbReference type="InterPro" id="IPR001041">
    <property type="entry name" value="2Fe-2S_ferredoxin-type"/>
</dbReference>
<dbReference type="Pfam" id="PF01799">
    <property type="entry name" value="Fer2_2"/>
    <property type="match status" value="3"/>
</dbReference>
<dbReference type="Gene3D" id="3.30.465.10">
    <property type="match status" value="3"/>
</dbReference>
<evidence type="ECO:0000256" key="3">
    <source>
        <dbReference type="ARBA" id="ARBA00006849"/>
    </source>
</evidence>
<keyword evidence="6" id="KW-0001">2Fe-2S</keyword>
<dbReference type="GO" id="GO:0004031">
    <property type="term" value="F:aldehyde oxidase activity"/>
    <property type="evidence" value="ECO:0007669"/>
    <property type="project" value="UniProtKB-ARBA"/>
</dbReference>
<dbReference type="InterPro" id="IPR016167">
    <property type="entry name" value="FAD-bd_PCMH_sub1"/>
</dbReference>
<evidence type="ECO:0000313" key="20">
    <source>
        <dbReference type="Proteomes" id="UP000092600"/>
    </source>
</evidence>
<dbReference type="GO" id="GO:0051537">
    <property type="term" value="F:2 iron, 2 sulfur cluster binding"/>
    <property type="evidence" value="ECO:0007669"/>
    <property type="project" value="UniProtKB-KW"/>
</dbReference>
<dbReference type="SUPFAM" id="SSF56003">
    <property type="entry name" value="Molybdenum cofactor-binding domain"/>
    <property type="match status" value="3"/>
</dbReference>
<dbReference type="FunFam" id="3.30.365.10:FF:000001">
    <property type="entry name" value="Xanthine dehydrogenase oxidase"/>
    <property type="match status" value="3"/>
</dbReference>
<dbReference type="InterPro" id="IPR008274">
    <property type="entry name" value="AldOxase/xan_DH_MoCoBD1"/>
</dbReference>
<keyword evidence="10" id="KW-0560">Oxidoreductase</keyword>
<dbReference type="GO" id="GO:0005506">
    <property type="term" value="F:iron ion binding"/>
    <property type="evidence" value="ECO:0007669"/>
    <property type="project" value="InterPro"/>
</dbReference>
<keyword evidence="11" id="KW-0408">Iron</keyword>
<dbReference type="SUPFAM" id="SSF55447">
    <property type="entry name" value="CO dehydrogenase flavoprotein C-terminal domain-like"/>
    <property type="match status" value="3"/>
</dbReference>
<dbReference type="Gene3D" id="3.10.20.30">
    <property type="match status" value="3"/>
</dbReference>
<dbReference type="PROSITE" id="PS51387">
    <property type="entry name" value="FAD_PCMH"/>
    <property type="match status" value="3"/>
</dbReference>
<keyword evidence="7" id="KW-0479">Metal-binding</keyword>
<evidence type="ECO:0000256" key="7">
    <source>
        <dbReference type="ARBA" id="ARBA00022723"/>
    </source>
</evidence>
<comment type="caution">
    <text evidence="19">The sequence shown here is derived from an EMBL/GenBank/DDBJ whole genome shotgun (WGS) entry which is preliminary data.</text>
</comment>
<dbReference type="GO" id="GO:0009688">
    <property type="term" value="P:abscisic acid biosynthetic process"/>
    <property type="evidence" value="ECO:0007669"/>
    <property type="project" value="UniProtKB-KW"/>
</dbReference>
<keyword evidence="8" id="KW-0274">FAD</keyword>
<dbReference type="Proteomes" id="UP000092600">
    <property type="component" value="Unassembled WGS sequence"/>
</dbReference>
<dbReference type="InterPro" id="IPR036856">
    <property type="entry name" value="Ald_Oxase/Xan_DH_a/b_sf"/>
</dbReference>
<proteinExistence type="inferred from homology"/>
<dbReference type="GO" id="GO:0009851">
    <property type="term" value="P:auxin biosynthetic process"/>
    <property type="evidence" value="ECO:0007669"/>
    <property type="project" value="UniProtKB-KW"/>
</dbReference>
<evidence type="ECO:0000256" key="1">
    <source>
        <dbReference type="ARBA" id="ARBA00001924"/>
    </source>
</evidence>
<dbReference type="Pfam" id="PF01315">
    <property type="entry name" value="Ald_Xan_dh_C"/>
    <property type="match status" value="3"/>
</dbReference>
<dbReference type="InterPro" id="IPR016169">
    <property type="entry name" value="FAD-bd_PCMH_sub2"/>
</dbReference>
<dbReference type="PANTHER" id="PTHR11908">
    <property type="entry name" value="XANTHINE DEHYDROGENASE"/>
    <property type="match status" value="1"/>
</dbReference>
<evidence type="ECO:0000259" key="18">
    <source>
        <dbReference type="PROSITE" id="PS51387"/>
    </source>
</evidence>
<keyword evidence="4" id="KW-0500">Molybdenum</keyword>
<dbReference type="PROSITE" id="PS51085">
    <property type="entry name" value="2FE2S_FER_2"/>
    <property type="match status" value="3"/>
</dbReference>
<evidence type="ECO:0000256" key="14">
    <source>
        <dbReference type="ARBA" id="ARBA00023070"/>
    </source>
</evidence>
<name>A0A199UUH6_ANACO</name>
<evidence type="ECO:0000256" key="8">
    <source>
        <dbReference type="ARBA" id="ARBA00022827"/>
    </source>
</evidence>
<comment type="similarity">
    <text evidence="3">Belongs to the xanthine dehydrogenase family.</text>
</comment>
<feature type="domain" description="2Fe-2S ferredoxin-type" evidence="17">
    <location>
        <begin position="6"/>
        <end position="93"/>
    </location>
</feature>
<keyword evidence="5" id="KW-0285">Flavoprotein</keyword>
<organism evidence="19 20">
    <name type="scientific">Ananas comosus</name>
    <name type="common">Pineapple</name>
    <name type="synonym">Ananas ananas</name>
    <dbReference type="NCBI Taxonomy" id="4615"/>
    <lineage>
        <taxon>Eukaryota</taxon>
        <taxon>Viridiplantae</taxon>
        <taxon>Streptophyta</taxon>
        <taxon>Embryophyta</taxon>
        <taxon>Tracheophyta</taxon>
        <taxon>Spermatophyta</taxon>
        <taxon>Magnoliopsida</taxon>
        <taxon>Liliopsida</taxon>
        <taxon>Poales</taxon>
        <taxon>Bromeliaceae</taxon>
        <taxon>Bromelioideae</taxon>
        <taxon>Ananas</taxon>
    </lineage>
</organism>
<dbReference type="PANTHER" id="PTHR11908:SF132">
    <property type="entry name" value="ALDEHYDE OXIDASE 1-RELATED"/>
    <property type="match status" value="1"/>
</dbReference>
<dbReference type="Gene3D" id="1.10.150.120">
    <property type="entry name" value="[2Fe-2S]-binding domain"/>
    <property type="match status" value="3"/>
</dbReference>
<evidence type="ECO:0000256" key="16">
    <source>
        <dbReference type="ARBA" id="ARBA00066063"/>
    </source>
</evidence>
<accession>A0A199UUH6</accession>
<keyword evidence="14" id="KW-0073">Auxin biosynthesis</keyword>
<dbReference type="InterPro" id="IPR012675">
    <property type="entry name" value="Beta-grasp_dom_sf"/>
</dbReference>
<dbReference type="Pfam" id="PF02738">
    <property type="entry name" value="MoCoBD_1"/>
    <property type="match status" value="3"/>
</dbReference>
<dbReference type="Gene3D" id="3.30.43.10">
    <property type="entry name" value="Uridine Diphospho-n-acetylenolpyruvylglucosamine Reductase, domain 2"/>
    <property type="match status" value="2"/>
</dbReference>